<protein>
    <recommendedName>
        <fullName evidence="1">DUF5714 domain-containing protein</fullName>
    </recommendedName>
</protein>
<dbReference type="InterPro" id="IPR043768">
    <property type="entry name" value="DUF5714"/>
</dbReference>
<evidence type="ECO:0000259" key="1">
    <source>
        <dbReference type="Pfam" id="PF18978"/>
    </source>
</evidence>
<dbReference type="Proteomes" id="UP000218615">
    <property type="component" value="Unassembled WGS sequence"/>
</dbReference>
<name>A0A284VN11_9EURY</name>
<sequence>MDSIKKTENCMICGGELAYLTKAIPVKCTYCGKEESASIHCPAGHYVCNECHASDSLNVITQFCLSSGSKNPLEMAGTIMKHPTMPMHGPEHHAMIAAVLVTAYKNLTGKASDEDIKEAIRRGATVPGGYCGLYGTDAAAIATGIALSIILKSSPLTDHERRTANMMTSRALVAIASNRGVRCCKRSTFASIEAAIQYFREVLSVEMEHIPESKLKCEHSHRNKQCSYAECRYHAGKTE</sequence>
<organism evidence="2 3">
    <name type="scientific">Candidatus Methanoperedens nitratireducens</name>
    <dbReference type="NCBI Taxonomy" id="1392998"/>
    <lineage>
        <taxon>Archaea</taxon>
        <taxon>Methanobacteriati</taxon>
        <taxon>Methanobacteriota</taxon>
        <taxon>Stenosarchaea group</taxon>
        <taxon>Methanomicrobia</taxon>
        <taxon>Methanosarcinales</taxon>
        <taxon>ANME-2 cluster</taxon>
        <taxon>Candidatus Methanoperedentaceae</taxon>
        <taxon>Candidatus Methanoperedens</taxon>
    </lineage>
</organism>
<accession>A0A284VN11</accession>
<reference evidence="3" key="1">
    <citation type="submission" date="2017-06" db="EMBL/GenBank/DDBJ databases">
        <authorList>
            <person name="Cremers G."/>
        </authorList>
    </citation>
    <scope>NUCLEOTIDE SEQUENCE [LARGE SCALE GENOMIC DNA]</scope>
</reference>
<gene>
    <name evidence="2" type="ORF">MNV_20046</name>
</gene>
<evidence type="ECO:0000313" key="2">
    <source>
        <dbReference type="EMBL" id="SNQ60670.1"/>
    </source>
</evidence>
<feature type="domain" description="DUF5714" evidence="1">
    <location>
        <begin position="60"/>
        <end position="234"/>
    </location>
</feature>
<keyword evidence="3" id="KW-1185">Reference proteome</keyword>
<dbReference type="Pfam" id="PF18978">
    <property type="entry name" value="DUF5714"/>
    <property type="match status" value="1"/>
</dbReference>
<dbReference type="EMBL" id="FZMP01000112">
    <property type="protein sequence ID" value="SNQ60670.1"/>
    <property type="molecule type" value="Genomic_DNA"/>
</dbReference>
<dbReference type="RefSeq" id="WP_143311701.1">
    <property type="nucleotide sequence ID" value="NZ_FZMP01000112.1"/>
</dbReference>
<dbReference type="OrthoDB" id="53339at2157"/>
<evidence type="ECO:0000313" key="3">
    <source>
        <dbReference type="Proteomes" id="UP000218615"/>
    </source>
</evidence>
<proteinExistence type="predicted"/>
<dbReference type="AlphaFoldDB" id="A0A284VN11"/>